<dbReference type="InterPro" id="IPR006603">
    <property type="entry name" value="PQ-loop_rpt"/>
</dbReference>
<dbReference type="PANTHER" id="PTHR14856:SF9">
    <property type="entry name" value="PQ-LOOP REPEAT-CONTAINING PROTEIN 1"/>
    <property type="match status" value="1"/>
</dbReference>
<dbReference type="GO" id="GO:0005802">
    <property type="term" value="C:trans-Golgi network"/>
    <property type="evidence" value="ECO:0007669"/>
    <property type="project" value="TreeGrafter"/>
</dbReference>
<accession>A0A4U0XQ64</accession>
<keyword evidence="5" id="KW-0175">Coiled coil</keyword>
<evidence type="ECO:0000256" key="4">
    <source>
        <dbReference type="ARBA" id="ARBA00023136"/>
    </source>
</evidence>
<protein>
    <submittedName>
        <fullName evidence="8">Uncharacterized protein</fullName>
    </submittedName>
</protein>
<dbReference type="PANTHER" id="PTHR14856">
    <property type="entry name" value="PQ-LOOP REPEAT-CONTAINING PROTEIN 1-LIKE PROTEIN"/>
    <property type="match status" value="1"/>
</dbReference>
<evidence type="ECO:0000256" key="1">
    <source>
        <dbReference type="ARBA" id="ARBA00004141"/>
    </source>
</evidence>
<keyword evidence="9" id="KW-1185">Reference proteome</keyword>
<dbReference type="GO" id="GO:0005829">
    <property type="term" value="C:cytosol"/>
    <property type="evidence" value="ECO:0007669"/>
    <property type="project" value="GOC"/>
</dbReference>
<dbReference type="STRING" id="329884.A0A4U0XQ64"/>
<keyword evidence="3 7" id="KW-1133">Transmembrane helix</keyword>
<comment type="subcellular location">
    <subcellularLocation>
        <location evidence="1">Membrane</location>
        <topology evidence="1">Multi-pass membrane protein</topology>
    </subcellularLocation>
</comment>
<evidence type="ECO:0000256" key="6">
    <source>
        <dbReference type="SAM" id="MobiDB-lite"/>
    </source>
</evidence>
<evidence type="ECO:0000313" key="8">
    <source>
        <dbReference type="EMBL" id="TKA78721.1"/>
    </source>
</evidence>
<comment type="caution">
    <text evidence="8">The sequence shown here is derived from an EMBL/GenBank/DDBJ whole genome shotgun (WGS) entry which is preliminary data.</text>
</comment>
<dbReference type="GO" id="GO:0005768">
    <property type="term" value="C:endosome"/>
    <property type="evidence" value="ECO:0007669"/>
    <property type="project" value="TreeGrafter"/>
</dbReference>
<dbReference type="Gene3D" id="1.20.1280.290">
    <property type="match status" value="1"/>
</dbReference>
<reference evidence="8 9" key="1">
    <citation type="submission" date="2017-03" db="EMBL/GenBank/DDBJ databases">
        <title>Genomes of endolithic fungi from Antarctica.</title>
        <authorList>
            <person name="Coleine C."/>
            <person name="Masonjones S."/>
            <person name="Stajich J.E."/>
        </authorList>
    </citation>
    <scope>NUCLEOTIDE SEQUENCE [LARGE SCALE GENOMIC DNA]</scope>
    <source>
        <strain evidence="8 9">CCFEE 5184</strain>
    </source>
</reference>
<dbReference type="GO" id="GO:0045332">
    <property type="term" value="P:phospholipid translocation"/>
    <property type="evidence" value="ECO:0007669"/>
    <property type="project" value="TreeGrafter"/>
</dbReference>
<keyword evidence="2 7" id="KW-0812">Transmembrane</keyword>
<feature type="coiled-coil region" evidence="5">
    <location>
        <begin position="155"/>
        <end position="182"/>
    </location>
</feature>
<evidence type="ECO:0000256" key="3">
    <source>
        <dbReference type="ARBA" id="ARBA00022989"/>
    </source>
</evidence>
<dbReference type="GO" id="GO:0016020">
    <property type="term" value="C:membrane"/>
    <property type="evidence" value="ECO:0007669"/>
    <property type="project" value="UniProtKB-SubCell"/>
</dbReference>
<evidence type="ECO:0000313" key="9">
    <source>
        <dbReference type="Proteomes" id="UP000309340"/>
    </source>
</evidence>
<sequence length="501" mass="56995">MALHASMHNRSARAPEPDLNSGMAGLQMAVATKETSSGKEMPATSTTNRPKPNVPQKKTHIDELLRSKKELEEARQARDEACGERDAMADDLLKLQEDVEEKDEELKRMSREVWTWREKAEKLSSNTAAERHPSAHGRRSFVGVGASSLGTREVNTRNEAELAQARQQIQQLTAALAESQGLLATKNPTAVAPEVDQQSWMQEAQRQFQTQLAQVEEHWRFKAAEEQKLRQAAEGGLRTQIEDQQRRIQETETALQARSQQMEIDSGGSEELERLRRLAAEQAVKINDQYQRAEQFRRMSERLTTQFKQVNMAKRALEQSEQALRQQLEDVKLQATGSRRHQHNNVPGSTMSLIRWTVTHIAPIFIVTSPVTSYADQIWSIKKSRSSAGFSLDIPLIMLVSSILKLFYWLGAHFDFPLLIQASVMIVVQMIMLHVALQNRPPFGAQHSLNQPFSDAKEGGLMVNRPFNFWQWRSRKPYWQFLAYYTAVLAVLQFLIGSRPS</sequence>
<dbReference type="GO" id="GO:0042147">
    <property type="term" value="P:retrograde transport, endosome to Golgi"/>
    <property type="evidence" value="ECO:0007669"/>
    <property type="project" value="TreeGrafter"/>
</dbReference>
<name>A0A4U0XQ64_9PEZI</name>
<feature type="transmembrane region" description="Helical" evidence="7">
    <location>
        <begin position="416"/>
        <end position="437"/>
    </location>
</feature>
<dbReference type="EMBL" id="NAJQ01000106">
    <property type="protein sequence ID" value="TKA78721.1"/>
    <property type="molecule type" value="Genomic_DNA"/>
</dbReference>
<dbReference type="Pfam" id="PF04193">
    <property type="entry name" value="PQ-loop"/>
    <property type="match status" value="1"/>
</dbReference>
<feature type="transmembrane region" description="Helical" evidence="7">
    <location>
        <begin position="390"/>
        <end position="410"/>
    </location>
</feature>
<gene>
    <name evidence="8" type="ORF">B0A55_04533</name>
</gene>
<evidence type="ECO:0000256" key="7">
    <source>
        <dbReference type="SAM" id="Phobius"/>
    </source>
</evidence>
<evidence type="ECO:0000256" key="5">
    <source>
        <dbReference type="SAM" id="Coils"/>
    </source>
</evidence>
<feature type="region of interest" description="Disordered" evidence="6">
    <location>
        <begin position="1"/>
        <end position="60"/>
    </location>
</feature>
<organism evidence="8 9">
    <name type="scientific">Friedmanniomyces simplex</name>
    <dbReference type="NCBI Taxonomy" id="329884"/>
    <lineage>
        <taxon>Eukaryota</taxon>
        <taxon>Fungi</taxon>
        <taxon>Dikarya</taxon>
        <taxon>Ascomycota</taxon>
        <taxon>Pezizomycotina</taxon>
        <taxon>Dothideomycetes</taxon>
        <taxon>Dothideomycetidae</taxon>
        <taxon>Mycosphaerellales</taxon>
        <taxon>Teratosphaeriaceae</taxon>
        <taxon>Friedmanniomyces</taxon>
    </lineage>
</organism>
<keyword evidence="4 7" id="KW-0472">Membrane</keyword>
<feature type="transmembrane region" description="Helical" evidence="7">
    <location>
        <begin position="478"/>
        <end position="496"/>
    </location>
</feature>
<evidence type="ECO:0000256" key="2">
    <source>
        <dbReference type="ARBA" id="ARBA00022692"/>
    </source>
</evidence>
<dbReference type="AlphaFoldDB" id="A0A4U0XQ64"/>
<proteinExistence type="predicted"/>
<dbReference type="OrthoDB" id="292213at2759"/>
<dbReference type="InterPro" id="IPR052241">
    <property type="entry name" value="SLC66/Scramblase_ANY1"/>
</dbReference>
<dbReference type="Proteomes" id="UP000309340">
    <property type="component" value="Unassembled WGS sequence"/>
</dbReference>